<dbReference type="PANTHER" id="PTHR46601:SF2">
    <property type="entry name" value="UBIQUITIN-LIKE PROTEASE FAMILY PROFILE DOMAIN-CONTAINING PROTEIN"/>
    <property type="match status" value="1"/>
</dbReference>
<dbReference type="EMBL" id="CAJOBZ010000070">
    <property type="protein sequence ID" value="CAF4947360.1"/>
    <property type="molecule type" value="Genomic_DNA"/>
</dbReference>
<evidence type="ECO:0000256" key="1">
    <source>
        <dbReference type="SAM" id="MobiDB-lite"/>
    </source>
</evidence>
<evidence type="ECO:0000313" key="2">
    <source>
        <dbReference type="EMBL" id="CAF4947360.1"/>
    </source>
</evidence>
<sequence>MENLLPKFLSHTSNIVNQYITIKKLKESLKSDESLIHMDFSENYAYKYAEEVQSMHFGGSRGQVCIHTAVVYLKKEKHTTVAHSLCTIISLDADTDIIGMSTDGASVMVKVGKLMNCYQQLCFAHGLQLAVINVLYKKYEEEAELHLAPTPTTSNESDTDDEDTTKDDEQGVTVTITDPHHAYLCKAGRTPAIHL</sequence>
<organism evidence="2 3">
    <name type="scientific">Pieris macdunnoughi</name>
    <dbReference type="NCBI Taxonomy" id="345717"/>
    <lineage>
        <taxon>Eukaryota</taxon>
        <taxon>Metazoa</taxon>
        <taxon>Ecdysozoa</taxon>
        <taxon>Arthropoda</taxon>
        <taxon>Hexapoda</taxon>
        <taxon>Insecta</taxon>
        <taxon>Pterygota</taxon>
        <taxon>Neoptera</taxon>
        <taxon>Endopterygota</taxon>
        <taxon>Lepidoptera</taxon>
        <taxon>Glossata</taxon>
        <taxon>Ditrysia</taxon>
        <taxon>Papilionoidea</taxon>
        <taxon>Pieridae</taxon>
        <taxon>Pierinae</taxon>
        <taxon>Pieris</taxon>
    </lineage>
</organism>
<accession>A0A821XKB9</accession>
<reference evidence="2" key="1">
    <citation type="submission" date="2021-02" db="EMBL/GenBank/DDBJ databases">
        <authorList>
            <person name="Steward A R."/>
        </authorList>
    </citation>
    <scope>NUCLEOTIDE SEQUENCE</scope>
</reference>
<protein>
    <submittedName>
        <fullName evidence="2">Uncharacterized protein</fullName>
    </submittedName>
</protein>
<evidence type="ECO:0000313" key="3">
    <source>
        <dbReference type="Proteomes" id="UP000663880"/>
    </source>
</evidence>
<name>A0A821XKB9_9NEOP</name>
<keyword evidence="3" id="KW-1185">Reference proteome</keyword>
<dbReference type="AlphaFoldDB" id="A0A821XKB9"/>
<feature type="region of interest" description="Disordered" evidence="1">
    <location>
        <begin position="146"/>
        <end position="169"/>
    </location>
</feature>
<proteinExistence type="predicted"/>
<gene>
    <name evidence="2" type="ORF">PMACD_LOCUS15315</name>
</gene>
<feature type="compositionally biased region" description="Acidic residues" evidence="1">
    <location>
        <begin position="157"/>
        <end position="166"/>
    </location>
</feature>
<comment type="caution">
    <text evidence="2">The sequence shown here is derived from an EMBL/GenBank/DDBJ whole genome shotgun (WGS) entry which is preliminary data.</text>
</comment>
<dbReference type="Proteomes" id="UP000663880">
    <property type="component" value="Unassembled WGS sequence"/>
</dbReference>
<dbReference type="PANTHER" id="PTHR46601">
    <property type="entry name" value="ULP_PROTEASE DOMAIN-CONTAINING PROTEIN"/>
    <property type="match status" value="1"/>
</dbReference>
<dbReference type="OrthoDB" id="6932032at2759"/>